<proteinExistence type="predicted"/>
<evidence type="ECO:0000313" key="3">
    <source>
        <dbReference type="Proteomes" id="UP001179600"/>
    </source>
</evidence>
<dbReference type="CDD" id="cd03408">
    <property type="entry name" value="SPFH_like_u1"/>
    <property type="match status" value="1"/>
</dbReference>
<protein>
    <submittedName>
        <fullName evidence="2">SPFH domain-containing protein</fullName>
    </submittedName>
</protein>
<sequence length="405" mass="43595">MGLIRAAVGSVSGGLADQWLEVIEPAQLTNQTLMTKGVAVRKNDKRNSNKKGTSGVITDGSVIHVYPNTAMMIMDGGKMIDFTAEEGYYTLDNPSSPSVFSGNLKGAIDESFKRFKFGGTSPQNMEVVYINLQEMTDIKFGTRSPINYFDNFYNAELFVRAHGSYSIRVIDPILFYNQVLSKSASHVEVSDLAGQFLDEFLSAFQTAIGQLSVEGFRVSQLASKSSELSHHLADVLDQEWGTQRGLEIVSVGVASISYDDDSKALIQMRNKGAMLSDAQIREGFVQGSIASGIEKAGENPNGSAATFMGMGAGLNTAGGFMSEASKTNREQAAQQASSGQDEWRCPNDQTLNTGKFCSECGEPRPTATTAGIKMRCSACQEIVTITDAMPKFCPECGKPFSGTAV</sequence>
<dbReference type="Proteomes" id="UP001179600">
    <property type="component" value="Chromosome"/>
</dbReference>
<dbReference type="AlphaFoldDB" id="A0AAF0BI96"/>
<dbReference type="RefSeq" id="WP_272163592.1">
    <property type="nucleotide sequence ID" value="NZ_CP116507.1"/>
</dbReference>
<organism evidence="2 3">
    <name type="scientific">Vagococcus lutrae</name>
    <dbReference type="NCBI Taxonomy" id="81947"/>
    <lineage>
        <taxon>Bacteria</taxon>
        <taxon>Bacillati</taxon>
        <taxon>Bacillota</taxon>
        <taxon>Bacilli</taxon>
        <taxon>Lactobacillales</taxon>
        <taxon>Enterococcaceae</taxon>
        <taxon>Vagococcus</taxon>
    </lineage>
</organism>
<evidence type="ECO:0000259" key="1">
    <source>
        <dbReference type="Pfam" id="PF13421"/>
    </source>
</evidence>
<dbReference type="Pfam" id="PF13421">
    <property type="entry name" value="Band_7_1"/>
    <property type="match status" value="1"/>
</dbReference>
<accession>A0AAF0BI96</accession>
<dbReference type="SUPFAM" id="SSF117892">
    <property type="entry name" value="Band 7/SPFH domain"/>
    <property type="match status" value="1"/>
</dbReference>
<dbReference type="PANTHER" id="PTHR37826:SF2">
    <property type="entry name" value="ZINC-RIBBON DOMAIN-CONTAINING PROTEIN"/>
    <property type="match status" value="1"/>
</dbReference>
<name>A0AAF0BI96_9ENTE</name>
<evidence type="ECO:0000313" key="2">
    <source>
        <dbReference type="EMBL" id="WCG23285.1"/>
    </source>
</evidence>
<reference evidence="2" key="1">
    <citation type="submission" date="2023-01" db="EMBL/GenBank/DDBJ databases">
        <title>Oxazolidinone resistance genes in florfenicol resistant enterococci from beef cattle and veal calves at slaughter.</title>
        <authorList>
            <person name="Biggel M."/>
        </authorList>
    </citation>
    <scope>NUCLEOTIDE SEQUENCE</scope>
    <source>
        <strain evidence="2">K204-1</strain>
    </source>
</reference>
<dbReference type="InterPro" id="IPR033880">
    <property type="entry name" value="SPFH_YdjI"/>
</dbReference>
<gene>
    <name evidence="2" type="ORF">PML95_03325</name>
</gene>
<dbReference type="EMBL" id="CP116507">
    <property type="protein sequence ID" value="WCG23285.1"/>
    <property type="molecule type" value="Genomic_DNA"/>
</dbReference>
<feature type="domain" description="SPFH" evidence="1">
    <location>
        <begin position="110"/>
        <end position="267"/>
    </location>
</feature>
<dbReference type="InterPro" id="IPR036013">
    <property type="entry name" value="Band_7/SPFH_dom_sf"/>
</dbReference>
<dbReference type="PANTHER" id="PTHR37826">
    <property type="entry name" value="FLOTILLIN BAND_7_5 DOMAIN PROTEIN"/>
    <property type="match status" value="1"/>
</dbReference>